<comment type="caution">
    <text evidence="3">The sequence shown here is derived from an EMBL/GenBank/DDBJ whole genome shotgun (WGS) entry which is preliminary data.</text>
</comment>
<feature type="compositionally biased region" description="Low complexity" evidence="1">
    <location>
        <begin position="1"/>
        <end position="15"/>
    </location>
</feature>
<evidence type="ECO:0000313" key="4">
    <source>
        <dbReference type="Proteomes" id="UP000198211"/>
    </source>
</evidence>
<dbReference type="OrthoDB" id="160734at2759"/>
<name>A0A225VK63_9STRA</name>
<organism evidence="3 4">
    <name type="scientific">Phytophthora megakarya</name>
    <dbReference type="NCBI Taxonomy" id="4795"/>
    <lineage>
        <taxon>Eukaryota</taxon>
        <taxon>Sar</taxon>
        <taxon>Stramenopiles</taxon>
        <taxon>Oomycota</taxon>
        <taxon>Peronosporomycetes</taxon>
        <taxon>Peronosporales</taxon>
        <taxon>Peronosporaceae</taxon>
        <taxon>Phytophthora</taxon>
    </lineage>
</organism>
<dbReference type="Proteomes" id="UP000198211">
    <property type="component" value="Unassembled WGS sequence"/>
</dbReference>
<feature type="compositionally biased region" description="Basic and acidic residues" evidence="1">
    <location>
        <begin position="16"/>
        <end position="25"/>
    </location>
</feature>
<dbReference type="AlphaFoldDB" id="A0A225VK63"/>
<protein>
    <submittedName>
        <fullName evidence="3">Uncharacterized protein</fullName>
    </submittedName>
</protein>
<accession>A0A225VK63</accession>
<evidence type="ECO:0000256" key="1">
    <source>
        <dbReference type="SAM" id="MobiDB-lite"/>
    </source>
</evidence>
<proteinExistence type="predicted"/>
<keyword evidence="2" id="KW-0812">Transmembrane</keyword>
<evidence type="ECO:0000313" key="3">
    <source>
        <dbReference type="EMBL" id="OWZ05268.1"/>
    </source>
</evidence>
<sequence>MSSRSRSQSNNSSDSSSERESHNDTHSAGSSSSSDAVGSATINGPYRVGNSDGDTCSYHAVQEGESCRQPRTCYECLNSDVAGVSAGCLLAPSGFCEDMSSYEANLDFRRNTTGEDLSLTGWYNYYPSANSTYCEPTDDACLLCDELVNNGSLSQASHWGSKSENASTEVERQFCIGKDGCVCVMACETDNWEANMPAECDANGPVTIALHSPILRVSMASNSASVGSTDSIVGESSRSNSAADACAYYGLEPGETCFTQRTCYDCLNVRVANNPEGCLISQFGYCASMVFYDSTLDYRVTAGPNADSGSPYNFSGGLYHQYPSVNTTYCEATDPACLECNRIAVNYSIQNNYLARTTKYCLGQSGCVCVLSCDPTVWKLRRISLCGDSGSTSSVNSNSNSSTWTPYTTSPLIIVNHTTNSLRYLYWLLGVPAFIVLLVAYYCIRLKCECFICGRFQLRLMVVS</sequence>
<feature type="region of interest" description="Disordered" evidence="1">
    <location>
        <begin position="1"/>
        <end position="44"/>
    </location>
</feature>
<gene>
    <name evidence="3" type="ORF">PHMEG_00022673</name>
</gene>
<evidence type="ECO:0000256" key="2">
    <source>
        <dbReference type="SAM" id="Phobius"/>
    </source>
</evidence>
<reference evidence="4" key="1">
    <citation type="submission" date="2017-03" db="EMBL/GenBank/DDBJ databases">
        <title>Phytopthora megakarya and P. palmivora, two closely related causual agents of cacao black pod achieved similar genome size and gene model numbers by different mechanisms.</title>
        <authorList>
            <person name="Ali S."/>
            <person name="Shao J."/>
            <person name="Larry D.J."/>
            <person name="Kronmiller B."/>
            <person name="Shen D."/>
            <person name="Strem M.D."/>
            <person name="Melnick R.L."/>
            <person name="Guiltinan M.J."/>
            <person name="Tyler B.M."/>
            <person name="Meinhardt L.W."/>
            <person name="Bailey B.A."/>
        </authorList>
    </citation>
    <scope>NUCLEOTIDE SEQUENCE [LARGE SCALE GENOMIC DNA]</scope>
    <source>
        <strain evidence="4">zdho120</strain>
    </source>
</reference>
<keyword evidence="4" id="KW-1185">Reference proteome</keyword>
<feature type="compositionally biased region" description="Low complexity" evidence="1">
    <location>
        <begin position="26"/>
        <end position="41"/>
    </location>
</feature>
<dbReference type="EMBL" id="NBNE01004521">
    <property type="protein sequence ID" value="OWZ05268.1"/>
    <property type="molecule type" value="Genomic_DNA"/>
</dbReference>
<feature type="transmembrane region" description="Helical" evidence="2">
    <location>
        <begin position="424"/>
        <end position="444"/>
    </location>
</feature>
<keyword evidence="2" id="KW-0472">Membrane</keyword>
<keyword evidence="2" id="KW-1133">Transmembrane helix</keyword>